<dbReference type="EMBL" id="FOUM01000017">
    <property type="protein sequence ID" value="SFN02758.1"/>
    <property type="molecule type" value="Genomic_DNA"/>
</dbReference>
<reference evidence="1 2" key="1">
    <citation type="submission" date="2016-10" db="EMBL/GenBank/DDBJ databases">
        <authorList>
            <person name="de Groot N.N."/>
        </authorList>
    </citation>
    <scope>NUCLEOTIDE SEQUENCE [LARGE SCALE GENOMIC DNA]</scope>
    <source>
        <strain evidence="1 2">NLAE-zl-C202</strain>
    </source>
</reference>
<proteinExistence type="predicted"/>
<dbReference type="Proteomes" id="UP000183766">
    <property type="component" value="Unassembled WGS sequence"/>
</dbReference>
<evidence type="ECO:0000313" key="2">
    <source>
        <dbReference type="Proteomes" id="UP000183766"/>
    </source>
</evidence>
<name>A0A174CGU5_9BACE</name>
<accession>A0A174CGU5</accession>
<organism evidence="1 2">
    <name type="scientific">Bacteroides xylanisolvens</name>
    <dbReference type="NCBI Taxonomy" id="371601"/>
    <lineage>
        <taxon>Bacteria</taxon>
        <taxon>Pseudomonadati</taxon>
        <taxon>Bacteroidota</taxon>
        <taxon>Bacteroidia</taxon>
        <taxon>Bacteroidales</taxon>
        <taxon>Bacteroidaceae</taxon>
        <taxon>Bacteroides</taxon>
    </lineage>
</organism>
<sequence length="43" mass="5243">MVGNLKKITVFFKFPTVFLRKKKEKVRVGEGKFLTFVFFFRRK</sequence>
<gene>
    <name evidence="1" type="ORF">SAMN05216250_11751</name>
</gene>
<protein>
    <submittedName>
        <fullName evidence="1">Uncharacterized protein</fullName>
    </submittedName>
</protein>
<evidence type="ECO:0000313" key="1">
    <source>
        <dbReference type="EMBL" id="SFN02758.1"/>
    </source>
</evidence>
<dbReference type="AlphaFoldDB" id="A0A174CGU5"/>